<protein>
    <submittedName>
        <fullName evidence="1">Uncharacterized protein</fullName>
    </submittedName>
</protein>
<name>A0A1X7T9P2_AMPQE</name>
<organism evidence="1">
    <name type="scientific">Amphimedon queenslandica</name>
    <name type="common">Sponge</name>
    <dbReference type="NCBI Taxonomy" id="400682"/>
    <lineage>
        <taxon>Eukaryota</taxon>
        <taxon>Metazoa</taxon>
        <taxon>Porifera</taxon>
        <taxon>Demospongiae</taxon>
        <taxon>Heteroscleromorpha</taxon>
        <taxon>Haplosclerida</taxon>
        <taxon>Niphatidae</taxon>
        <taxon>Amphimedon</taxon>
    </lineage>
</organism>
<dbReference type="InParanoid" id="A0A1X7T9P2"/>
<evidence type="ECO:0000313" key="1">
    <source>
        <dbReference type="EnsemblMetazoa" id="Aqu2.1.11020_001"/>
    </source>
</evidence>
<dbReference type="AlphaFoldDB" id="A0A1X7T9P2"/>
<reference evidence="1" key="1">
    <citation type="submission" date="2017-05" db="UniProtKB">
        <authorList>
            <consortium name="EnsemblMetazoa"/>
        </authorList>
    </citation>
    <scope>IDENTIFICATION</scope>
</reference>
<sequence length="45" mass="5484">MFISFNSTLKLVKIHMYMCYYHQSNITIIMMYRCTCTCIYKCTIQ</sequence>
<dbReference type="EnsemblMetazoa" id="Aqu2.1.11020_001">
    <property type="protein sequence ID" value="Aqu2.1.11020_001"/>
    <property type="gene ID" value="Aqu2.1.11020"/>
</dbReference>
<accession>A0A1X7T9P2</accession>
<proteinExistence type="predicted"/>